<keyword evidence="1" id="KW-0812">Transmembrane</keyword>
<keyword evidence="1" id="KW-1133">Transmembrane helix</keyword>
<protein>
    <submittedName>
        <fullName evidence="2">Uncharacterized protein</fullName>
    </submittedName>
</protein>
<dbReference type="AlphaFoldDB" id="A0AAD8PA67"/>
<evidence type="ECO:0000313" key="2">
    <source>
        <dbReference type="EMBL" id="KAK1437912.1"/>
    </source>
</evidence>
<feature type="transmembrane region" description="Helical" evidence="1">
    <location>
        <begin position="20"/>
        <end position="42"/>
    </location>
</feature>
<comment type="caution">
    <text evidence="2">The sequence shown here is derived from an EMBL/GenBank/DDBJ whole genome shotgun (WGS) entry which is preliminary data.</text>
</comment>
<proteinExistence type="predicted"/>
<feature type="transmembrane region" description="Helical" evidence="1">
    <location>
        <begin position="234"/>
        <end position="256"/>
    </location>
</feature>
<feature type="transmembrane region" description="Helical" evidence="1">
    <location>
        <begin position="268"/>
        <end position="288"/>
    </location>
</feature>
<reference evidence="2" key="1">
    <citation type="journal article" date="2023" name="bioRxiv">
        <title>Improved chromosome-level genome assembly for marigold (Tagetes erecta).</title>
        <authorList>
            <person name="Jiang F."/>
            <person name="Yuan L."/>
            <person name="Wang S."/>
            <person name="Wang H."/>
            <person name="Xu D."/>
            <person name="Wang A."/>
            <person name="Fan W."/>
        </authorList>
    </citation>
    <scope>NUCLEOTIDE SEQUENCE</scope>
    <source>
        <strain evidence="2">WSJ</strain>
        <tissue evidence="2">Leaf</tissue>
    </source>
</reference>
<evidence type="ECO:0000256" key="1">
    <source>
        <dbReference type="SAM" id="Phobius"/>
    </source>
</evidence>
<feature type="transmembrane region" description="Helical" evidence="1">
    <location>
        <begin position="205"/>
        <end position="222"/>
    </location>
</feature>
<feature type="transmembrane region" description="Helical" evidence="1">
    <location>
        <begin position="341"/>
        <end position="366"/>
    </location>
</feature>
<name>A0AAD8PA67_TARER</name>
<dbReference type="PANTHER" id="PTHR35307:SF8">
    <property type="entry name" value="GUSTATORY RECEPTOR"/>
    <property type="match status" value="1"/>
</dbReference>
<sequence length="839" mass="94489">MYVVVQSHNAYPVKASACFLTWPGMIISMIGSISVATLISGIQNHLLYIYRSSSYLINIYHPSIQLSNMGSGSQAYDDCMAIRKLLGDINDLFSSSTPTCNSSSHLSVSRSDINKQLVMCTESCFKDVLGKDYGKPMLWIGVYIAFASLFCVLAMTADLFHGFKNKKLWFPSKYLTLNVASIMMITTAMKLPVDLNDPMLGWVDQFAKLSSLIFMSTMMTNLMPSLASMENKELFENVIGLLILVVTIVVNVLIQIQTGVLDKLVFTYIYIGAMLYLLVILTSLALAAPVSKKILEIKYQAANKMALKDVDVQRKRIHTVEELIRCVRKYSIMAGTSSPQFVMATTPLCSAAGVICISSTVTYFYYVTSIFEGKYYDVFLDYYSDYKWSMLVIFIVQFVGIVVGTIALLFRCFAPLSFKLSLKWCKKYTNIFKVERYWTQKLSKWMEIDLVLPLGSHALKAFAHNLTHFIIHVCVGLQKVIVVSCKTISLIPIGIVIIGVYCVHCLILFKGVFFAKSMVTNRETTLKPDDIDEDVQNYALQLEDELELGTRTLKCISKLVDHLIQKAEKQQPNNLLKLMERFTGFEEVLSFDSDEVQQLLCVEPPNGWSLPVVTLTCIAITLPNVCKDVVDSLCISVCEGLQYTFLVEESLNNVGEAISIHKAARILWHEVDIANKWLGNILETNDFTAKTPIEILKWFSGKAEETIVEINKNSIKEMLDESQDKLIAANSMYRITQTIMLKCHNNATHIREEQLFAQLSDMIVSIVVACLTNLPRVIAMKCQGSTIEQREASVQTAAKILGNTKKIIERLQVCELPSLEPDQMAFIDEWRVYLKQSIP</sequence>
<keyword evidence="1" id="KW-0472">Membrane</keyword>
<feature type="transmembrane region" description="Helical" evidence="1">
    <location>
        <begin position="137"/>
        <end position="163"/>
    </location>
</feature>
<organism evidence="2 3">
    <name type="scientific">Tagetes erecta</name>
    <name type="common">African marigold</name>
    <dbReference type="NCBI Taxonomy" id="13708"/>
    <lineage>
        <taxon>Eukaryota</taxon>
        <taxon>Viridiplantae</taxon>
        <taxon>Streptophyta</taxon>
        <taxon>Embryophyta</taxon>
        <taxon>Tracheophyta</taxon>
        <taxon>Spermatophyta</taxon>
        <taxon>Magnoliopsida</taxon>
        <taxon>eudicotyledons</taxon>
        <taxon>Gunneridae</taxon>
        <taxon>Pentapetalae</taxon>
        <taxon>asterids</taxon>
        <taxon>campanulids</taxon>
        <taxon>Asterales</taxon>
        <taxon>Asteraceae</taxon>
        <taxon>Asteroideae</taxon>
        <taxon>Heliantheae alliance</taxon>
        <taxon>Tageteae</taxon>
        <taxon>Tagetes</taxon>
    </lineage>
</organism>
<feature type="transmembrane region" description="Helical" evidence="1">
    <location>
        <begin position="386"/>
        <end position="410"/>
    </location>
</feature>
<keyword evidence="3" id="KW-1185">Reference proteome</keyword>
<gene>
    <name evidence="2" type="ORF">QVD17_03712</name>
</gene>
<dbReference type="EMBL" id="JAUHHV010000001">
    <property type="protein sequence ID" value="KAK1437912.1"/>
    <property type="molecule type" value="Genomic_DNA"/>
</dbReference>
<dbReference type="Proteomes" id="UP001229421">
    <property type="component" value="Unassembled WGS sequence"/>
</dbReference>
<feature type="transmembrane region" description="Helical" evidence="1">
    <location>
        <begin position="488"/>
        <end position="509"/>
    </location>
</feature>
<evidence type="ECO:0000313" key="3">
    <source>
        <dbReference type="Proteomes" id="UP001229421"/>
    </source>
</evidence>
<accession>A0AAD8PA67</accession>
<dbReference type="PANTHER" id="PTHR35307">
    <property type="entry name" value="PROTEIN, PUTATIVE-RELATED"/>
    <property type="match status" value="1"/>
</dbReference>